<dbReference type="EMBL" id="JASPKZ010001603">
    <property type="protein sequence ID" value="KAJ9597514.1"/>
    <property type="molecule type" value="Genomic_DNA"/>
</dbReference>
<evidence type="ECO:0000313" key="2">
    <source>
        <dbReference type="EMBL" id="KAJ9597514.1"/>
    </source>
</evidence>
<dbReference type="AlphaFoldDB" id="A0AAD8AEJ1"/>
<reference evidence="2" key="2">
    <citation type="submission" date="2023-05" db="EMBL/GenBank/DDBJ databases">
        <authorList>
            <person name="Fouks B."/>
        </authorList>
    </citation>
    <scope>NUCLEOTIDE SEQUENCE</scope>
    <source>
        <strain evidence="2">Stay&amp;Tobe</strain>
        <tissue evidence="2">Testes</tissue>
    </source>
</reference>
<feature type="non-terminal residue" evidence="2">
    <location>
        <position position="1"/>
    </location>
</feature>
<sequence length="59" mass="6683">QRIAILSILLLKLIGVDTRRFALNCGGHLQWRVLLGVFPGRKLYLRAKRLVSTPTMDHG</sequence>
<feature type="chain" id="PRO_5042043854" evidence="1">
    <location>
        <begin position="19"/>
        <end position="59"/>
    </location>
</feature>
<reference evidence="2" key="1">
    <citation type="journal article" date="2023" name="IScience">
        <title>Live-bearing cockroach genome reveals convergent evolutionary mechanisms linked to viviparity in insects and beyond.</title>
        <authorList>
            <person name="Fouks B."/>
            <person name="Harrison M.C."/>
            <person name="Mikhailova A.A."/>
            <person name="Marchal E."/>
            <person name="English S."/>
            <person name="Carruthers M."/>
            <person name="Jennings E.C."/>
            <person name="Chiamaka E.L."/>
            <person name="Frigard R.A."/>
            <person name="Pippel M."/>
            <person name="Attardo G.M."/>
            <person name="Benoit J.B."/>
            <person name="Bornberg-Bauer E."/>
            <person name="Tobe S.S."/>
        </authorList>
    </citation>
    <scope>NUCLEOTIDE SEQUENCE</scope>
    <source>
        <strain evidence="2">Stay&amp;Tobe</strain>
    </source>
</reference>
<accession>A0AAD8AEJ1</accession>
<name>A0AAD8AEJ1_DIPPU</name>
<proteinExistence type="predicted"/>
<feature type="signal peptide" evidence="1">
    <location>
        <begin position="1"/>
        <end position="18"/>
    </location>
</feature>
<protein>
    <submittedName>
        <fullName evidence="2">Uncharacterized protein</fullName>
    </submittedName>
</protein>
<gene>
    <name evidence="2" type="ORF">L9F63_011639</name>
</gene>
<feature type="non-terminal residue" evidence="2">
    <location>
        <position position="59"/>
    </location>
</feature>
<organism evidence="2 3">
    <name type="scientific">Diploptera punctata</name>
    <name type="common">Pacific beetle cockroach</name>
    <dbReference type="NCBI Taxonomy" id="6984"/>
    <lineage>
        <taxon>Eukaryota</taxon>
        <taxon>Metazoa</taxon>
        <taxon>Ecdysozoa</taxon>
        <taxon>Arthropoda</taxon>
        <taxon>Hexapoda</taxon>
        <taxon>Insecta</taxon>
        <taxon>Pterygota</taxon>
        <taxon>Neoptera</taxon>
        <taxon>Polyneoptera</taxon>
        <taxon>Dictyoptera</taxon>
        <taxon>Blattodea</taxon>
        <taxon>Blaberoidea</taxon>
        <taxon>Blaberidae</taxon>
        <taxon>Diplopterinae</taxon>
        <taxon>Diploptera</taxon>
    </lineage>
</organism>
<keyword evidence="1" id="KW-0732">Signal</keyword>
<dbReference type="Proteomes" id="UP001233999">
    <property type="component" value="Unassembled WGS sequence"/>
</dbReference>
<evidence type="ECO:0000313" key="3">
    <source>
        <dbReference type="Proteomes" id="UP001233999"/>
    </source>
</evidence>
<comment type="caution">
    <text evidence="2">The sequence shown here is derived from an EMBL/GenBank/DDBJ whole genome shotgun (WGS) entry which is preliminary data.</text>
</comment>
<evidence type="ECO:0000256" key="1">
    <source>
        <dbReference type="SAM" id="SignalP"/>
    </source>
</evidence>
<keyword evidence="3" id="KW-1185">Reference proteome</keyword>